<dbReference type="KEGG" id="glz:GLAREA_02378"/>
<organism evidence="3 4">
    <name type="scientific">Glarea lozoyensis (strain ATCC 20868 / MF5171)</name>
    <dbReference type="NCBI Taxonomy" id="1116229"/>
    <lineage>
        <taxon>Eukaryota</taxon>
        <taxon>Fungi</taxon>
        <taxon>Dikarya</taxon>
        <taxon>Ascomycota</taxon>
        <taxon>Pezizomycotina</taxon>
        <taxon>Leotiomycetes</taxon>
        <taxon>Helotiales</taxon>
        <taxon>Helotiaceae</taxon>
        <taxon>Glarea</taxon>
    </lineage>
</organism>
<evidence type="ECO:0000313" key="4">
    <source>
        <dbReference type="Proteomes" id="UP000016922"/>
    </source>
</evidence>
<dbReference type="PANTHER" id="PTHR42069:SF1">
    <property type="entry name" value="MARVEL DOMAIN-CONTAINING PROTEIN"/>
    <property type="match status" value="1"/>
</dbReference>
<feature type="region of interest" description="Disordered" evidence="1">
    <location>
        <begin position="1"/>
        <end position="36"/>
    </location>
</feature>
<feature type="transmembrane region" description="Helical" evidence="2">
    <location>
        <begin position="247"/>
        <end position="271"/>
    </location>
</feature>
<dbReference type="HOGENOM" id="CLU_915422_0_0_1"/>
<reference evidence="3 4" key="1">
    <citation type="journal article" date="2013" name="BMC Genomics">
        <title>Genomics-driven discovery of the pneumocandin biosynthetic gene cluster in the fungus Glarea lozoyensis.</title>
        <authorList>
            <person name="Chen L."/>
            <person name="Yue Q."/>
            <person name="Zhang X."/>
            <person name="Xiang M."/>
            <person name="Wang C."/>
            <person name="Li S."/>
            <person name="Che Y."/>
            <person name="Ortiz-Lopez F.J."/>
            <person name="Bills G.F."/>
            <person name="Liu X."/>
            <person name="An Z."/>
        </authorList>
    </citation>
    <scope>NUCLEOTIDE SEQUENCE [LARGE SCALE GENOMIC DNA]</scope>
    <source>
        <strain evidence="4">ATCC 20868 / MF5171</strain>
    </source>
</reference>
<dbReference type="RefSeq" id="XP_008085655.1">
    <property type="nucleotide sequence ID" value="XM_008087464.1"/>
</dbReference>
<keyword evidence="2" id="KW-0812">Transmembrane</keyword>
<proteinExistence type="predicted"/>
<accession>S3CL25</accession>
<feature type="transmembrane region" description="Helical" evidence="2">
    <location>
        <begin position="97"/>
        <end position="119"/>
    </location>
</feature>
<gene>
    <name evidence="3" type="ORF">GLAREA_02378</name>
</gene>
<sequence length="304" mass="34584">MEPYRHEGHFSNPRIEIYSPHSSESQSIPHGAAQGYYADPDLQESNQTLLSQSAHLPPSDNQAYTHISSTNRLLPLSHEEPTFIRKPRNQISHVIRVTWRVLSLILSLTIIGFISHILYLHARSEHEKFKYSSGLELPAWPDDNKLKLYPTYLYLAAAIFAAAINFMALILVKFKIFIKLRPLISIPSTFLASLLWLGAVVYFKSWDNKKDNSAYDIWTWTCSHKNFEVSYGNKVLGFGRICGEMTYVYYAGVSIFSLEILNLFAQVWNLINSKRKSVAPKKQKPSGGIGWSMRIGRALGTMIS</sequence>
<dbReference type="GeneID" id="19461435"/>
<keyword evidence="2" id="KW-0472">Membrane</keyword>
<dbReference type="AlphaFoldDB" id="S3CL25"/>
<evidence type="ECO:0000256" key="2">
    <source>
        <dbReference type="SAM" id="Phobius"/>
    </source>
</evidence>
<feature type="transmembrane region" description="Helical" evidence="2">
    <location>
        <begin position="184"/>
        <end position="203"/>
    </location>
</feature>
<feature type="transmembrane region" description="Helical" evidence="2">
    <location>
        <begin position="152"/>
        <end position="172"/>
    </location>
</feature>
<keyword evidence="4" id="KW-1185">Reference proteome</keyword>
<name>S3CL25_GLAL2</name>
<dbReference type="OrthoDB" id="5400774at2759"/>
<keyword evidence="2" id="KW-1133">Transmembrane helix</keyword>
<evidence type="ECO:0000256" key="1">
    <source>
        <dbReference type="SAM" id="MobiDB-lite"/>
    </source>
</evidence>
<dbReference type="Proteomes" id="UP000016922">
    <property type="component" value="Unassembled WGS sequence"/>
</dbReference>
<dbReference type="eggNOG" id="ENOG502TFP5">
    <property type="taxonomic scope" value="Eukaryota"/>
</dbReference>
<dbReference type="OMA" id="RWASIKM"/>
<dbReference type="STRING" id="1116229.S3CL25"/>
<evidence type="ECO:0000313" key="3">
    <source>
        <dbReference type="EMBL" id="EPE26465.1"/>
    </source>
</evidence>
<protein>
    <submittedName>
        <fullName evidence="3">Uncharacterized protein</fullName>
    </submittedName>
</protein>
<dbReference type="EMBL" id="KE145370">
    <property type="protein sequence ID" value="EPE26465.1"/>
    <property type="molecule type" value="Genomic_DNA"/>
</dbReference>
<dbReference type="PANTHER" id="PTHR42069">
    <property type="entry name" value="HYPHAL ANASTAMOSIS-8 PROTEIN"/>
    <property type="match status" value="1"/>
</dbReference>